<accession>A0A445MU69</accession>
<dbReference type="AlphaFoldDB" id="A0A445MU69"/>
<protein>
    <submittedName>
        <fullName evidence="1">Phage regulatory protein</fullName>
    </submittedName>
</protein>
<dbReference type="EMBL" id="OJIN01000069">
    <property type="protein sequence ID" value="SPD72949.1"/>
    <property type="molecule type" value="Genomic_DNA"/>
</dbReference>
<name>A0A445MU69_9BACT</name>
<gene>
    <name evidence="1" type="ORF">PITCH_A1600020</name>
</gene>
<sequence>MRLWRRFSHIEKLDVKEKRQVIQLLDTFIEKERLKKAQT</sequence>
<organism evidence="1">
    <name type="scientific">uncultured Desulfobacterium sp</name>
    <dbReference type="NCBI Taxonomy" id="201089"/>
    <lineage>
        <taxon>Bacteria</taxon>
        <taxon>Pseudomonadati</taxon>
        <taxon>Thermodesulfobacteriota</taxon>
        <taxon>Desulfobacteria</taxon>
        <taxon>Desulfobacterales</taxon>
        <taxon>Desulfobacteriaceae</taxon>
        <taxon>Desulfobacterium</taxon>
        <taxon>environmental samples</taxon>
    </lineage>
</organism>
<proteinExistence type="predicted"/>
<reference evidence="1" key="1">
    <citation type="submission" date="2018-01" db="EMBL/GenBank/DDBJ databases">
        <authorList>
            <person name="Regsiter A."/>
            <person name="William W."/>
        </authorList>
    </citation>
    <scope>NUCLEOTIDE SEQUENCE</scope>
    <source>
        <strain evidence="1">TRIP AH-1</strain>
    </source>
</reference>
<evidence type="ECO:0000313" key="1">
    <source>
        <dbReference type="EMBL" id="SPD72949.1"/>
    </source>
</evidence>